<dbReference type="PANTHER" id="PTHR42849">
    <property type="entry name" value="N-ACETYLNEURAMINATE LYASE"/>
    <property type="match status" value="1"/>
</dbReference>
<dbReference type="KEGG" id="flh:EJ997_07110"/>
<dbReference type="EMBL" id="CP034593">
    <property type="protein sequence ID" value="AZQ77133.1"/>
    <property type="molecule type" value="Genomic_DNA"/>
</dbReference>
<dbReference type="InterPro" id="IPR013785">
    <property type="entry name" value="Aldolase_TIM"/>
</dbReference>
<feature type="active site" description="Schiff-base intermediate with substrate" evidence="3">
    <location>
        <position position="165"/>
    </location>
</feature>
<keyword evidence="6" id="KW-1185">Reference proteome</keyword>
<organism evidence="5 6">
    <name type="scientific">Flaviflexus ciconiae</name>
    <dbReference type="NCBI Taxonomy" id="2496867"/>
    <lineage>
        <taxon>Bacteria</taxon>
        <taxon>Bacillati</taxon>
        <taxon>Actinomycetota</taxon>
        <taxon>Actinomycetes</taxon>
        <taxon>Actinomycetales</taxon>
        <taxon>Actinomycetaceae</taxon>
        <taxon>Flaviflexus</taxon>
    </lineage>
</organism>
<dbReference type="GO" id="GO:0005829">
    <property type="term" value="C:cytosol"/>
    <property type="evidence" value="ECO:0007669"/>
    <property type="project" value="TreeGrafter"/>
</dbReference>
<dbReference type="PIRSF" id="PIRSF001365">
    <property type="entry name" value="DHDPS"/>
    <property type="match status" value="1"/>
</dbReference>
<feature type="active site" description="Proton donor/acceptor" evidence="3">
    <location>
        <position position="136"/>
    </location>
</feature>
<dbReference type="PRINTS" id="PR00146">
    <property type="entry name" value="DHPICSNTHASE"/>
</dbReference>
<keyword evidence="1 2" id="KW-0456">Lyase</keyword>
<dbReference type="RefSeq" id="WP_126703938.1">
    <property type="nucleotide sequence ID" value="NZ_CP034593.1"/>
</dbReference>
<comment type="similarity">
    <text evidence="2">Belongs to the DapA family.</text>
</comment>
<dbReference type="SMART" id="SM01130">
    <property type="entry name" value="DHDPS"/>
    <property type="match status" value="1"/>
</dbReference>
<sequence length="308" mass="32691">MSSTITGVVPPVITPLTEDRRYDEASSERNINRMLEAGVHGLFILGSSGEAAFTADAEREQILESAIRITAGRVPVLAGVIDTQYARVLQHVRVAEKLGADAIVATAPFYALGGVDQVEEHFRALRRATDLPIFAYDIPVCVNGVKLPPALLLRLAEDGVIQGVKDSSGDDVSFRALTLANRKATNKMSLLTGHEVVVDGAYMSGADGSVPGLGNVDPAGYVRQWNAYQAGDWNAVRAEQDRLADLMTIVGAAQNLVGYGAGVGAFKTALNLLGVIETNQMPEPVRRLAGAEIDAVAEILDRNGLQAS</sequence>
<name>A0A3S9PXM5_9ACTO</name>
<evidence type="ECO:0000313" key="6">
    <source>
        <dbReference type="Proteomes" id="UP000280344"/>
    </source>
</evidence>
<dbReference type="Proteomes" id="UP000280344">
    <property type="component" value="Chromosome"/>
</dbReference>
<protein>
    <submittedName>
        <fullName evidence="5">Dihydrodipicolinate synthase family protein</fullName>
    </submittedName>
</protein>
<feature type="binding site" evidence="4">
    <location>
        <position position="210"/>
    </location>
    <ligand>
        <name>pyruvate</name>
        <dbReference type="ChEBI" id="CHEBI:15361"/>
    </ligand>
</feature>
<reference evidence="5 6" key="1">
    <citation type="submission" date="2018-12" db="EMBL/GenBank/DDBJ databases">
        <title>Complete genome sequence of Flaviflexus sp. H23T48.</title>
        <authorList>
            <person name="Bae J.-W."/>
            <person name="Lee J.-Y."/>
        </authorList>
    </citation>
    <scope>NUCLEOTIDE SEQUENCE [LARGE SCALE GENOMIC DNA]</scope>
    <source>
        <strain evidence="5 6">H23T48</strain>
    </source>
</reference>
<dbReference type="SUPFAM" id="SSF51569">
    <property type="entry name" value="Aldolase"/>
    <property type="match status" value="1"/>
</dbReference>
<evidence type="ECO:0000256" key="4">
    <source>
        <dbReference type="PIRSR" id="PIRSR001365-2"/>
    </source>
</evidence>
<evidence type="ECO:0000256" key="2">
    <source>
        <dbReference type="PIRNR" id="PIRNR001365"/>
    </source>
</evidence>
<gene>
    <name evidence="5" type="ORF">EJ997_07110</name>
</gene>
<dbReference type="Pfam" id="PF00701">
    <property type="entry name" value="DHDPS"/>
    <property type="match status" value="1"/>
</dbReference>
<evidence type="ECO:0000256" key="1">
    <source>
        <dbReference type="ARBA" id="ARBA00023239"/>
    </source>
</evidence>
<dbReference type="OrthoDB" id="3175637at2"/>
<evidence type="ECO:0000256" key="3">
    <source>
        <dbReference type="PIRSR" id="PIRSR001365-1"/>
    </source>
</evidence>
<dbReference type="InterPro" id="IPR002220">
    <property type="entry name" value="DapA-like"/>
</dbReference>
<dbReference type="CDD" id="cd00408">
    <property type="entry name" value="DHDPS-like"/>
    <property type="match status" value="1"/>
</dbReference>
<evidence type="ECO:0000313" key="5">
    <source>
        <dbReference type="EMBL" id="AZQ77133.1"/>
    </source>
</evidence>
<dbReference type="GO" id="GO:0019262">
    <property type="term" value="P:N-acetylneuraminate catabolic process"/>
    <property type="evidence" value="ECO:0007669"/>
    <property type="project" value="TreeGrafter"/>
</dbReference>
<dbReference type="PANTHER" id="PTHR42849:SF1">
    <property type="entry name" value="N-ACETYLNEURAMINATE LYASE"/>
    <property type="match status" value="1"/>
</dbReference>
<dbReference type="GO" id="GO:0008747">
    <property type="term" value="F:N-acetylneuraminate lyase activity"/>
    <property type="evidence" value="ECO:0007669"/>
    <property type="project" value="TreeGrafter"/>
</dbReference>
<dbReference type="Gene3D" id="3.20.20.70">
    <property type="entry name" value="Aldolase class I"/>
    <property type="match status" value="1"/>
</dbReference>
<proteinExistence type="inferred from homology"/>
<accession>A0A3S9PXM5</accession>
<dbReference type="AlphaFoldDB" id="A0A3S9PXM5"/>